<gene>
    <name evidence="2" type="ORF">CWM47_03470</name>
</gene>
<keyword evidence="2" id="KW-0675">Receptor</keyword>
<dbReference type="KEGG" id="spir:CWM47_03470"/>
<feature type="domain" description="TIR" evidence="1">
    <location>
        <begin position="3"/>
        <end position="109"/>
    </location>
</feature>
<dbReference type="AlphaFoldDB" id="A0A2K8YTK9"/>
<evidence type="ECO:0000259" key="1">
    <source>
        <dbReference type="Pfam" id="PF13676"/>
    </source>
</evidence>
<keyword evidence="3" id="KW-1185">Reference proteome</keyword>
<accession>A0A2K8YTK9</accession>
<reference evidence="2 3" key="1">
    <citation type="submission" date="2017-11" db="EMBL/GenBank/DDBJ databases">
        <title>Taxonomic description and genome sequences of Spirosoma HA7 sp. nov., isolated from pollen microhabitat of Corylus avellana.</title>
        <authorList>
            <person name="Ambika Manirajan B."/>
            <person name="Suarez C."/>
            <person name="Ratering S."/>
            <person name="Geissler-Plaum R."/>
            <person name="Cardinale M."/>
            <person name="Sylvia S."/>
        </authorList>
    </citation>
    <scope>NUCLEOTIDE SEQUENCE [LARGE SCALE GENOMIC DNA]</scope>
    <source>
        <strain evidence="2 3">HA7</strain>
    </source>
</reference>
<dbReference type="InterPro" id="IPR000157">
    <property type="entry name" value="TIR_dom"/>
</dbReference>
<dbReference type="Pfam" id="PF13676">
    <property type="entry name" value="TIR_2"/>
    <property type="match status" value="1"/>
</dbReference>
<sequence>MKVFISWSGVRSQHVAEIFKVWLKCVLQASDPWVSTQDIESGSLWFTEIGNQLSETSIGIICLTKENKDKPWILFEAGALTKGLSTSRVIPFLVDLMPQDLMPPLSQLNATSPDKTGLYALAKTINLQLKEGQLTSEVFARVFETYWPQFEADFAKVLNETPEPEKVESRKDKDILSEILLTVRGFDKRIRQLEKIDPTVTISNAEFNTFKQSDLEIYLNEIIKHHFEITGSIPEVGILLNLIDNDIKKFFRKDVMDNTVKNVLANFKLGTKRKYPGTTQI</sequence>
<evidence type="ECO:0000313" key="2">
    <source>
        <dbReference type="EMBL" id="AUD00957.1"/>
    </source>
</evidence>
<protein>
    <submittedName>
        <fullName evidence="2">Toll-Interleukin receptor</fullName>
    </submittedName>
</protein>
<proteinExistence type="predicted"/>
<name>A0A2K8YTK9_9BACT</name>
<dbReference type="InterPro" id="IPR035897">
    <property type="entry name" value="Toll_tir_struct_dom_sf"/>
</dbReference>
<dbReference type="GO" id="GO:0007165">
    <property type="term" value="P:signal transduction"/>
    <property type="evidence" value="ECO:0007669"/>
    <property type="project" value="InterPro"/>
</dbReference>
<evidence type="ECO:0000313" key="3">
    <source>
        <dbReference type="Proteomes" id="UP000232883"/>
    </source>
</evidence>
<dbReference type="RefSeq" id="WP_100986380.1">
    <property type="nucleotide sequence ID" value="NZ_CP025096.1"/>
</dbReference>
<dbReference type="Gene3D" id="3.40.50.10140">
    <property type="entry name" value="Toll/interleukin-1 receptor homology (TIR) domain"/>
    <property type="match status" value="1"/>
</dbReference>
<dbReference type="Proteomes" id="UP000232883">
    <property type="component" value="Chromosome"/>
</dbReference>
<organism evidence="2 3">
    <name type="scientific">Spirosoma pollinicola</name>
    <dbReference type="NCBI Taxonomy" id="2057025"/>
    <lineage>
        <taxon>Bacteria</taxon>
        <taxon>Pseudomonadati</taxon>
        <taxon>Bacteroidota</taxon>
        <taxon>Cytophagia</taxon>
        <taxon>Cytophagales</taxon>
        <taxon>Cytophagaceae</taxon>
        <taxon>Spirosoma</taxon>
    </lineage>
</organism>
<dbReference type="EMBL" id="CP025096">
    <property type="protein sequence ID" value="AUD00957.1"/>
    <property type="molecule type" value="Genomic_DNA"/>
</dbReference>
<dbReference type="SUPFAM" id="SSF52200">
    <property type="entry name" value="Toll/Interleukin receptor TIR domain"/>
    <property type="match status" value="1"/>
</dbReference>
<dbReference type="OrthoDB" id="122965at2"/>